<protein>
    <submittedName>
        <fullName evidence="2">Phospholipid methyltransferase</fullName>
    </submittedName>
</protein>
<organism evidence="2 3">
    <name type="scientific">Paenibacillus tyrfis</name>
    <dbReference type="NCBI Taxonomy" id="1501230"/>
    <lineage>
        <taxon>Bacteria</taxon>
        <taxon>Bacillati</taxon>
        <taxon>Bacillota</taxon>
        <taxon>Bacilli</taxon>
        <taxon>Bacillales</taxon>
        <taxon>Paenibacillaceae</taxon>
        <taxon>Paenibacillus</taxon>
    </lineage>
</organism>
<keyword evidence="3" id="KW-1185">Reference proteome</keyword>
<gene>
    <name evidence="2" type="ORF">ET33_22405</name>
</gene>
<reference evidence="2 3" key="1">
    <citation type="submission" date="2014-06" db="EMBL/GenBank/DDBJ databases">
        <title>Draft genome sequence of Paenibacillus sp. MSt1.</title>
        <authorList>
            <person name="Aw Y.K."/>
            <person name="Ong K.S."/>
            <person name="Gan H.M."/>
            <person name="Lee S.M."/>
        </authorList>
    </citation>
    <scope>NUCLEOTIDE SEQUENCE [LARGE SCALE GENOMIC DNA]</scope>
    <source>
        <strain evidence="2 3">MSt1</strain>
    </source>
</reference>
<keyword evidence="2" id="KW-0489">Methyltransferase</keyword>
<dbReference type="GO" id="GO:0008168">
    <property type="term" value="F:methyltransferase activity"/>
    <property type="evidence" value="ECO:0007669"/>
    <property type="project" value="UniProtKB-KW"/>
</dbReference>
<dbReference type="AlphaFoldDB" id="A0A081NW35"/>
<dbReference type="Gene3D" id="3.40.50.150">
    <property type="entry name" value="Vaccinia Virus protein VP39"/>
    <property type="match status" value="1"/>
</dbReference>
<dbReference type="SUPFAM" id="SSF53335">
    <property type="entry name" value="S-adenosyl-L-methionine-dependent methyltransferases"/>
    <property type="match status" value="1"/>
</dbReference>
<dbReference type="CDD" id="cd02440">
    <property type="entry name" value="AdoMet_MTases"/>
    <property type="match status" value="1"/>
</dbReference>
<evidence type="ECO:0000259" key="1">
    <source>
        <dbReference type="Pfam" id="PF05175"/>
    </source>
</evidence>
<keyword evidence="2" id="KW-0808">Transferase</keyword>
<sequence length="194" mass="21950">MSFHANVQEKVLFLNKFFQSPREMGSVTPSSRFLARAMTKPVPWAQTQVVAELGAGTGALTRFIRQAKGPKTKVLLFEKEQVLRDQLAVQFPDFSCHADACSMGQVLHQRGIEGLDAVISGLPFYNFPQQLRDRLIEQITSSLKPGGRFIAFQYSLQMRSQLEQYFDIETIRFVPFNFPPAFVYVCRKPGGTPQ</sequence>
<evidence type="ECO:0000313" key="2">
    <source>
        <dbReference type="EMBL" id="KEQ22658.1"/>
    </source>
</evidence>
<feature type="domain" description="Methyltransferase small" evidence="1">
    <location>
        <begin position="28"/>
        <end position="167"/>
    </location>
</feature>
<dbReference type="InterPro" id="IPR029063">
    <property type="entry name" value="SAM-dependent_MTases_sf"/>
</dbReference>
<evidence type="ECO:0000313" key="3">
    <source>
        <dbReference type="Proteomes" id="UP000028123"/>
    </source>
</evidence>
<dbReference type="GO" id="GO:0032259">
    <property type="term" value="P:methylation"/>
    <property type="evidence" value="ECO:0007669"/>
    <property type="project" value="UniProtKB-KW"/>
</dbReference>
<dbReference type="eggNOG" id="COG3963">
    <property type="taxonomic scope" value="Bacteria"/>
</dbReference>
<dbReference type="Pfam" id="PF05175">
    <property type="entry name" value="MTS"/>
    <property type="match status" value="1"/>
</dbReference>
<dbReference type="InterPro" id="IPR007848">
    <property type="entry name" value="Small_mtfrase_dom"/>
</dbReference>
<dbReference type="Proteomes" id="UP000028123">
    <property type="component" value="Unassembled WGS sequence"/>
</dbReference>
<comment type="caution">
    <text evidence="2">The sequence shown here is derived from an EMBL/GenBank/DDBJ whole genome shotgun (WGS) entry which is preliminary data.</text>
</comment>
<accession>A0A081NW35</accession>
<name>A0A081NW35_9BACL</name>
<proteinExistence type="predicted"/>
<dbReference type="RefSeq" id="WP_036690769.1">
    <property type="nucleotide sequence ID" value="NZ_JNVM01000033.1"/>
</dbReference>
<dbReference type="EMBL" id="JNVM01000033">
    <property type="protein sequence ID" value="KEQ22658.1"/>
    <property type="molecule type" value="Genomic_DNA"/>
</dbReference>
<dbReference type="OrthoDB" id="9805585at2"/>